<dbReference type="Pfam" id="PF13637">
    <property type="entry name" value="Ank_4"/>
    <property type="match status" value="1"/>
</dbReference>
<dbReference type="SMART" id="SM00248">
    <property type="entry name" value="ANK"/>
    <property type="match status" value="9"/>
</dbReference>
<dbReference type="Pfam" id="PF12796">
    <property type="entry name" value="Ank_2"/>
    <property type="match status" value="3"/>
</dbReference>
<dbReference type="InterPro" id="IPR002110">
    <property type="entry name" value="Ankyrin_rpt"/>
</dbReference>
<dbReference type="Gene3D" id="1.25.40.20">
    <property type="entry name" value="Ankyrin repeat-containing domain"/>
    <property type="match status" value="3"/>
</dbReference>
<evidence type="ECO:0008006" key="7">
    <source>
        <dbReference type="Google" id="ProtNLM"/>
    </source>
</evidence>
<feature type="repeat" description="ANK" evidence="3">
    <location>
        <begin position="679"/>
        <end position="711"/>
    </location>
</feature>
<feature type="compositionally biased region" description="Pro residues" evidence="4">
    <location>
        <begin position="20"/>
        <end position="48"/>
    </location>
</feature>
<evidence type="ECO:0000313" key="6">
    <source>
        <dbReference type="Proteomes" id="UP001447188"/>
    </source>
</evidence>
<keyword evidence="6" id="KW-1185">Reference proteome</keyword>
<evidence type="ECO:0000256" key="2">
    <source>
        <dbReference type="ARBA" id="ARBA00023043"/>
    </source>
</evidence>
<dbReference type="PROSITE" id="PS50297">
    <property type="entry name" value="ANK_REP_REGION"/>
    <property type="match status" value="7"/>
</dbReference>
<dbReference type="InterPro" id="IPR050889">
    <property type="entry name" value="Dendritic_Spine_Reg/Scaffold"/>
</dbReference>
<feature type="repeat" description="ANK" evidence="3">
    <location>
        <begin position="513"/>
        <end position="545"/>
    </location>
</feature>
<keyword evidence="2 3" id="KW-0040">ANK repeat</keyword>
<gene>
    <name evidence="5" type="ORF">Q9L58_007446</name>
</gene>
<dbReference type="InterPro" id="IPR029058">
    <property type="entry name" value="AB_hydrolase_fold"/>
</dbReference>
<dbReference type="EMBL" id="JBBBZM010000119">
    <property type="protein sequence ID" value="KAL0633622.1"/>
    <property type="molecule type" value="Genomic_DNA"/>
</dbReference>
<dbReference type="Gene3D" id="3.40.50.1820">
    <property type="entry name" value="alpha/beta hydrolase"/>
    <property type="match status" value="1"/>
</dbReference>
<evidence type="ECO:0000256" key="1">
    <source>
        <dbReference type="ARBA" id="ARBA00022737"/>
    </source>
</evidence>
<feature type="repeat" description="ANK" evidence="3">
    <location>
        <begin position="580"/>
        <end position="612"/>
    </location>
</feature>
<reference evidence="5 6" key="1">
    <citation type="submission" date="2024-02" db="EMBL/GenBank/DDBJ databases">
        <title>Discinaceae phylogenomics.</title>
        <authorList>
            <person name="Dirks A.C."/>
            <person name="James T.Y."/>
        </authorList>
    </citation>
    <scope>NUCLEOTIDE SEQUENCE [LARGE SCALE GENOMIC DNA]</scope>
    <source>
        <strain evidence="5 6">ACD0624</strain>
    </source>
</reference>
<name>A0ABR3GCC8_9PEZI</name>
<dbReference type="PRINTS" id="PR01415">
    <property type="entry name" value="ANKYRIN"/>
</dbReference>
<feature type="region of interest" description="Disordered" evidence="4">
    <location>
        <begin position="1"/>
        <end position="65"/>
    </location>
</feature>
<sequence>MSSSRFRRFIAPFKRSPSRTPSPAPPAPQSLPPISAPASTPTPSPPVSAPVSSPDHPPPPVNRDIFRITGIPLSVTLTDLTTVISSTFSSEGITLDESQSTLCLSPDQRSQTALVQFMPRTPKELERLRMKDVCIVDMDAAAICIDKDFYGLTQMYATEGDIKAEYTLPRVSLLPPLIQPCSIVAVCGLNGHAYGSWAGKKDVRGRRKMWLRHFLSQDLPQCRTMIYGYDSSLKPESRSIHSIPDYTDSFLEELKKARTTDEEKERPIIFIGHSFGGIIIAQSIVKAKDFESLHGTLFSRARATLFFGTPHRGMLVEDILTMIGDDSHRATLVKSLETGSVELQRDLKRFINYSVIIKLKIINFREIELTRKLEKGEDGKWSRSGDYFTAVDAESSVLQLPDTIEESLAVEGDHSSMVKFKHKGDQTYKSVVRYLEDFTSYSTQIEGPITAYKAIKSKNAADLKRALQQPRVHLNEIHEGRTTLLHMAMANHDQASAVILLGHGANIDVRDKDDNTPLHRAVRDGEEWAINMLLENGADLAATCLGMSALHIVASSGDERIAGLLLDKGSNIEMISTDEAGFTPLQFAARDGHVGMIAMLLRRGAGINAIGVTMDTPLHVATWEGNDLIVEFLLASGSDITVADINGCSVLHFAAFRGHRKLMLTLLSRGADKNARDLSGRTPLLVAALNGHLDIVEILLEAGVDLTCVSVNSQTALHLAAKNGKEGVVQLLLKNGADIRSVDISGGTALEGAILGGHHGVVELLRAHQIQIDGES</sequence>
<feature type="repeat" description="ANK" evidence="3">
    <location>
        <begin position="613"/>
        <end position="645"/>
    </location>
</feature>
<proteinExistence type="predicted"/>
<dbReference type="PANTHER" id="PTHR24166">
    <property type="entry name" value="ROLLING PEBBLES, ISOFORM B"/>
    <property type="match status" value="1"/>
</dbReference>
<keyword evidence="1" id="KW-0677">Repeat</keyword>
<dbReference type="PROSITE" id="PS50088">
    <property type="entry name" value="ANK_REPEAT"/>
    <property type="match status" value="8"/>
</dbReference>
<feature type="repeat" description="ANK" evidence="3">
    <location>
        <begin position="545"/>
        <end position="577"/>
    </location>
</feature>
<dbReference type="SUPFAM" id="SSF48403">
    <property type="entry name" value="Ankyrin repeat"/>
    <property type="match status" value="1"/>
</dbReference>
<feature type="repeat" description="ANK" evidence="3">
    <location>
        <begin position="712"/>
        <end position="744"/>
    </location>
</feature>
<protein>
    <recommendedName>
        <fullName evidence="7">DUF676 domain-containing protein</fullName>
    </recommendedName>
</protein>
<dbReference type="PANTHER" id="PTHR24166:SF48">
    <property type="entry name" value="PROTEIN VAPYRIN"/>
    <property type="match status" value="1"/>
</dbReference>
<dbReference type="SUPFAM" id="SSF53474">
    <property type="entry name" value="alpha/beta-Hydrolases"/>
    <property type="match status" value="1"/>
</dbReference>
<organism evidence="5 6">
    <name type="scientific">Discina gigas</name>
    <dbReference type="NCBI Taxonomy" id="1032678"/>
    <lineage>
        <taxon>Eukaryota</taxon>
        <taxon>Fungi</taxon>
        <taxon>Dikarya</taxon>
        <taxon>Ascomycota</taxon>
        <taxon>Pezizomycotina</taxon>
        <taxon>Pezizomycetes</taxon>
        <taxon>Pezizales</taxon>
        <taxon>Discinaceae</taxon>
        <taxon>Discina</taxon>
    </lineage>
</organism>
<dbReference type="Proteomes" id="UP001447188">
    <property type="component" value="Unassembled WGS sequence"/>
</dbReference>
<evidence type="ECO:0000313" key="5">
    <source>
        <dbReference type="EMBL" id="KAL0633622.1"/>
    </source>
</evidence>
<evidence type="ECO:0000256" key="3">
    <source>
        <dbReference type="PROSITE-ProRule" id="PRU00023"/>
    </source>
</evidence>
<dbReference type="InterPro" id="IPR036770">
    <property type="entry name" value="Ankyrin_rpt-contain_sf"/>
</dbReference>
<comment type="caution">
    <text evidence="5">The sequence shown here is derived from an EMBL/GenBank/DDBJ whole genome shotgun (WGS) entry which is preliminary data.</text>
</comment>
<accession>A0ABR3GCC8</accession>
<feature type="repeat" description="ANK" evidence="3">
    <location>
        <begin position="646"/>
        <end position="678"/>
    </location>
</feature>
<evidence type="ECO:0000256" key="4">
    <source>
        <dbReference type="SAM" id="MobiDB-lite"/>
    </source>
</evidence>
<feature type="repeat" description="ANK" evidence="3">
    <location>
        <begin position="480"/>
        <end position="512"/>
    </location>
</feature>